<keyword evidence="4" id="KW-0158">Chromosome</keyword>
<keyword evidence="6" id="KW-0137">Centromere</keyword>
<dbReference type="Proteomes" id="UP001158986">
    <property type="component" value="Unassembled WGS sequence"/>
</dbReference>
<comment type="caution">
    <text evidence="8">The sequence shown here is derived from an EMBL/GenBank/DDBJ whole genome shotgun (WGS) entry which is preliminary data.</text>
</comment>
<dbReference type="EMBL" id="CAKLCB010000253">
    <property type="protein sequence ID" value="CAH0517799.1"/>
    <property type="molecule type" value="Genomic_DNA"/>
</dbReference>
<feature type="region of interest" description="Disordered" evidence="7">
    <location>
        <begin position="220"/>
        <end position="239"/>
    </location>
</feature>
<evidence type="ECO:0000313" key="11">
    <source>
        <dbReference type="Proteomes" id="UP001160483"/>
    </source>
</evidence>
<dbReference type="PANTHER" id="PTHR31740:SF2">
    <property type="entry name" value="CENTROMERE PROTEIN L"/>
    <property type="match status" value="1"/>
</dbReference>
<accession>A0AAU9KX08</accession>
<evidence type="ECO:0000313" key="10">
    <source>
        <dbReference type="Proteomes" id="UP001158986"/>
    </source>
</evidence>
<evidence type="ECO:0000313" key="8">
    <source>
        <dbReference type="EMBL" id="CAH0477075.1"/>
    </source>
</evidence>
<evidence type="ECO:0000256" key="6">
    <source>
        <dbReference type="ARBA" id="ARBA00023328"/>
    </source>
</evidence>
<evidence type="ECO:0000256" key="7">
    <source>
        <dbReference type="SAM" id="MobiDB-lite"/>
    </source>
</evidence>
<proteinExistence type="inferred from homology"/>
<comment type="subcellular location">
    <subcellularLocation>
        <location evidence="2">Chromosome</location>
        <location evidence="2">Centromere</location>
    </subcellularLocation>
    <subcellularLocation>
        <location evidence="1">Nucleus</location>
    </subcellularLocation>
</comment>
<sequence>MRPSQYPVGDQDSVNKKRIALDKQDKSEKETLRQSAIRRDPEHVSMEQVLLNRRWFFHSTSPLFHFHCDELSAYAHDLVKTLRAAALRACGQQFGYSVSIRNTNRFVAFQIREEYNQRRGKTTKMGVATPEREVSERSGGFVLYFPMEEEQRVSHKARERQQVLLLRGNEELLRWVCSWLQRRFQCVVTTHVVRIQQMNLKRLARNWVVASLSAEEARLSSDQRDMNSQEKELAGSKSIATRKQPRAPLRLKYRAAKDEDVVRTYTLTVPWATLHRLFRQTKNGPGGGNRSSTHVPELIELTERLYADALPFDLSAYKIERIEMQEVVVDLDGGVEFYSMDHVHTVLFGLQELLVLQNVVTASRQETTL</sequence>
<evidence type="ECO:0000256" key="5">
    <source>
        <dbReference type="ARBA" id="ARBA00023242"/>
    </source>
</evidence>
<evidence type="ECO:0000256" key="1">
    <source>
        <dbReference type="ARBA" id="ARBA00004123"/>
    </source>
</evidence>
<feature type="compositionally biased region" description="Basic and acidic residues" evidence="7">
    <location>
        <begin position="13"/>
        <end position="35"/>
    </location>
</feature>
<protein>
    <submittedName>
        <fullName evidence="8">Uncharacterized protein</fullName>
    </submittedName>
</protein>
<dbReference type="GO" id="GO:0000775">
    <property type="term" value="C:chromosome, centromeric region"/>
    <property type="evidence" value="ECO:0007669"/>
    <property type="project" value="UniProtKB-SubCell"/>
</dbReference>
<dbReference type="Proteomes" id="UP001160483">
    <property type="component" value="Unassembled WGS sequence"/>
</dbReference>
<feature type="compositionally biased region" description="Basic and acidic residues" evidence="7">
    <location>
        <begin position="220"/>
        <end position="234"/>
    </location>
</feature>
<organism evidence="8 11">
    <name type="scientific">Peronospora belbahrii</name>
    <dbReference type="NCBI Taxonomy" id="622444"/>
    <lineage>
        <taxon>Eukaryota</taxon>
        <taxon>Sar</taxon>
        <taxon>Stramenopiles</taxon>
        <taxon>Oomycota</taxon>
        <taxon>Peronosporomycetes</taxon>
        <taxon>Peronosporales</taxon>
        <taxon>Peronosporaceae</taxon>
        <taxon>Peronospora</taxon>
    </lineage>
</organism>
<evidence type="ECO:0000256" key="2">
    <source>
        <dbReference type="ARBA" id="ARBA00004584"/>
    </source>
</evidence>
<evidence type="ECO:0000313" key="9">
    <source>
        <dbReference type="EMBL" id="CAH0517799.1"/>
    </source>
</evidence>
<dbReference type="PANTHER" id="PTHR31740">
    <property type="entry name" value="CENTROMERE PROTEIN L"/>
    <property type="match status" value="1"/>
</dbReference>
<dbReference type="Pfam" id="PF13092">
    <property type="entry name" value="CENP-L"/>
    <property type="match status" value="1"/>
</dbReference>
<keyword evidence="5" id="KW-0539">Nucleus</keyword>
<dbReference type="EMBL" id="CAKKTJ010000168">
    <property type="protein sequence ID" value="CAH0477075.1"/>
    <property type="molecule type" value="Genomic_DNA"/>
</dbReference>
<evidence type="ECO:0000256" key="3">
    <source>
        <dbReference type="ARBA" id="ARBA00011060"/>
    </source>
</evidence>
<dbReference type="GO" id="GO:0005634">
    <property type="term" value="C:nucleus"/>
    <property type="evidence" value="ECO:0007669"/>
    <property type="project" value="UniProtKB-SubCell"/>
</dbReference>
<name>A0AAU9KX08_9STRA</name>
<dbReference type="InterPro" id="IPR025204">
    <property type="entry name" value="CENP-L"/>
</dbReference>
<comment type="similarity">
    <text evidence="3">Belongs to the CENP-L/IML3 family.</text>
</comment>
<gene>
    <name evidence="9" type="ORF">PBS001_LOCUS4385</name>
    <name evidence="8" type="ORF">PBS003_LOCUS3828</name>
</gene>
<feature type="region of interest" description="Disordered" evidence="7">
    <location>
        <begin position="1"/>
        <end position="35"/>
    </location>
</feature>
<reference evidence="8 10" key="1">
    <citation type="submission" date="2021-11" db="EMBL/GenBank/DDBJ databases">
        <authorList>
            <person name="Islam A."/>
            <person name="Islam S."/>
            <person name="Flora M.S."/>
            <person name="Rahman M."/>
            <person name="Ziaur R.M."/>
            <person name="Epstein J.H."/>
            <person name="Hassan M."/>
            <person name="Klassen M."/>
            <person name="Woodard K."/>
            <person name="Webb A."/>
            <person name="Webby R.J."/>
            <person name="El Zowalaty M.E."/>
        </authorList>
    </citation>
    <scope>NUCLEOTIDE SEQUENCE</scope>
    <source>
        <strain evidence="9">Pbs1</strain>
        <strain evidence="8">Pbs3</strain>
    </source>
</reference>
<evidence type="ECO:0000256" key="4">
    <source>
        <dbReference type="ARBA" id="ARBA00022454"/>
    </source>
</evidence>
<dbReference type="AlphaFoldDB" id="A0AAU9KX08"/>
<keyword evidence="10" id="KW-1185">Reference proteome</keyword>